<evidence type="ECO:0000313" key="3">
    <source>
        <dbReference type="Proteomes" id="UP000591272"/>
    </source>
</evidence>
<dbReference type="SUPFAM" id="SSF51182">
    <property type="entry name" value="RmlC-like cupins"/>
    <property type="match status" value="1"/>
</dbReference>
<dbReference type="EMBL" id="JACCBT010000001">
    <property type="protein sequence ID" value="NYE13950.1"/>
    <property type="molecule type" value="Genomic_DNA"/>
</dbReference>
<dbReference type="CDD" id="cd02233">
    <property type="entry name" value="cupin_HNL-like"/>
    <property type="match status" value="1"/>
</dbReference>
<dbReference type="Proteomes" id="UP000591272">
    <property type="component" value="Unassembled WGS sequence"/>
</dbReference>
<name>A0A7Y9GCF5_9ACTN</name>
<dbReference type="RefSeq" id="WP_179834913.1">
    <property type="nucleotide sequence ID" value="NZ_BMRD01000019.1"/>
</dbReference>
<sequence>MEILKRQPTSKAPADWFTGDVWWDVIYAGQEPSRMRANLVRFSPCARTDWHSHAMGQTLHIVSGVALIQSRGGQIIEARPGDTVHTPAGEEHWHGATPDAFMEHLALWEGPGPDGGPETVWGEKVTDAEYQGPRTPAT</sequence>
<gene>
    <name evidence="2" type="ORF">BJ999_004246</name>
</gene>
<organism evidence="2 3">
    <name type="scientific">Actinomadura citrea</name>
    <dbReference type="NCBI Taxonomy" id="46158"/>
    <lineage>
        <taxon>Bacteria</taxon>
        <taxon>Bacillati</taxon>
        <taxon>Actinomycetota</taxon>
        <taxon>Actinomycetes</taxon>
        <taxon>Streptosporangiales</taxon>
        <taxon>Thermomonosporaceae</taxon>
        <taxon>Actinomadura</taxon>
    </lineage>
</organism>
<keyword evidence="2" id="KW-0223">Dioxygenase</keyword>
<dbReference type="PANTHER" id="PTHR43698">
    <property type="entry name" value="RIBD C-TERMINAL DOMAIN CONTAINING PROTEIN"/>
    <property type="match status" value="1"/>
</dbReference>
<dbReference type="PANTHER" id="PTHR43698:SF1">
    <property type="entry name" value="BLL4564 PROTEIN"/>
    <property type="match status" value="1"/>
</dbReference>
<keyword evidence="3" id="KW-1185">Reference proteome</keyword>
<dbReference type="AlphaFoldDB" id="A0A7Y9GCF5"/>
<dbReference type="InterPro" id="IPR047263">
    <property type="entry name" value="HNL-like_cupin"/>
</dbReference>
<proteinExistence type="predicted"/>
<dbReference type="Gene3D" id="2.60.120.10">
    <property type="entry name" value="Jelly Rolls"/>
    <property type="match status" value="1"/>
</dbReference>
<dbReference type="InterPro" id="IPR014710">
    <property type="entry name" value="RmlC-like_jellyroll"/>
</dbReference>
<feature type="domain" description="Cupin type-2" evidence="1">
    <location>
        <begin position="39"/>
        <end position="99"/>
    </location>
</feature>
<dbReference type="InterPro" id="IPR011051">
    <property type="entry name" value="RmlC_Cupin_sf"/>
</dbReference>
<comment type="caution">
    <text evidence="2">The sequence shown here is derived from an EMBL/GenBank/DDBJ whole genome shotgun (WGS) entry which is preliminary data.</text>
</comment>
<protein>
    <submittedName>
        <fullName evidence="2">Quercetin dioxygenase-like cupin family protein</fullName>
    </submittedName>
</protein>
<evidence type="ECO:0000259" key="1">
    <source>
        <dbReference type="Pfam" id="PF07883"/>
    </source>
</evidence>
<reference evidence="2 3" key="1">
    <citation type="submission" date="2020-07" db="EMBL/GenBank/DDBJ databases">
        <title>Sequencing the genomes of 1000 actinobacteria strains.</title>
        <authorList>
            <person name="Klenk H.-P."/>
        </authorList>
    </citation>
    <scope>NUCLEOTIDE SEQUENCE [LARGE SCALE GENOMIC DNA]</scope>
    <source>
        <strain evidence="2 3">DSM 43461</strain>
    </source>
</reference>
<keyword evidence="2" id="KW-0560">Oxidoreductase</keyword>
<dbReference type="Pfam" id="PF07883">
    <property type="entry name" value="Cupin_2"/>
    <property type="match status" value="1"/>
</dbReference>
<dbReference type="GO" id="GO:0051213">
    <property type="term" value="F:dioxygenase activity"/>
    <property type="evidence" value="ECO:0007669"/>
    <property type="project" value="UniProtKB-KW"/>
</dbReference>
<accession>A0A7Y9GCF5</accession>
<evidence type="ECO:0000313" key="2">
    <source>
        <dbReference type="EMBL" id="NYE13950.1"/>
    </source>
</evidence>
<dbReference type="InterPro" id="IPR013096">
    <property type="entry name" value="Cupin_2"/>
</dbReference>